<reference evidence="10" key="1">
    <citation type="submission" date="2024-06" db="EMBL/GenBank/DDBJ databases">
        <title>Multi-omics analyses provide insights into the biosynthesis of the anticancer antibiotic pleurotin in Hohenbuehelia grisea.</title>
        <authorList>
            <person name="Weaver J.A."/>
            <person name="Alberti F."/>
        </authorList>
    </citation>
    <scope>NUCLEOTIDE SEQUENCE [LARGE SCALE GENOMIC DNA]</scope>
    <source>
        <strain evidence="10">T-177</strain>
    </source>
</reference>
<evidence type="ECO:0000256" key="8">
    <source>
        <dbReference type="PIRNR" id="PIRNR001251"/>
    </source>
</evidence>
<organism evidence="9 10">
    <name type="scientific">Hohenbuehelia grisea</name>
    <dbReference type="NCBI Taxonomy" id="104357"/>
    <lineage>
        <taxon>Eukaryota</taxon>
        <taxon>Fungi</taxon>
        <taxon>Dikarya</taxon>
        <taxon>Basidiomycota</taxon>
        <taxon>Agaricomycotina</taxon>
        <taxon>Agaricomycetes</taxon>
        <taxon>Agaricomycetidae</taxon>
        <taxon>Agaricales</taxon>
        <taxon>Pleurotineae</taxon>
        <taxon>Pleurotaceae</taxon>
        <taxon>Hohenbuehelia</taxon>
    </lineage>
</organism>
<dbReference type="InterPro" id="IPR006329">
    <property type="entry name" value="AMPD"/>
</dbReference>
<dbReference type="Gene3D" id="3.20.20.140">
    <property type="entry name" value="Metal-dependent hydrolases"/>
    <property type="match status" value="1"/>
</dbReference>
<comment type="cofactor">
    <cofactor evidence="1">
        <name>Zn(2+)</name>
        <dbReference type="ChEBI" id="CHEBI:29105"/>
    </cofactor>
</comment>
<keyword evidence="6" id="KW-0378">Hydrolase</keyword>
<comment type="similarity">
    <text evidence="3 8">Belongs to the metallo-dependent hydrolases superfamily. Adenosine and AMP deaminases family.</text>
</comment>
<dbReference type="Gene3D" id="4.10.800.20">
    <property type="match status" value="1"/>
</dbReference>
<evidence type="ECO:0000256" key="4">
    <source>
        <dbReference type="ARBA" id="ARBA00012775"/>
    </source>
</evidence>
<dbReference type="EMBL" id="JASNQZ010000014">
    <property type="protein sequence ID" value="KAL0947885.1"/>
    <property type="molecule type" value="Genomic_DNA"/>
</dbReference>
<dbReference type="SUPFAM" id="SSF51556">
    <property type="entry name" value="Metallo-dependent hydrolases"/>
    <property type="match status" value="1"/>
</dbReference>
<evidence type="ECO:0000256" key="1">
    <source>
        <dbReference type="ARBA" id="ARBA00001947"/>
    </source>
</evidence>
<dbReference type="PROSITE" id="PS00485">
    <property type="entry name" value="A_DEAMINASE"/>
    <property type="match status" value="1"/>
</dbReference>
<dbReference type="Proteomes" id="UP001556367">
    <property type="component" value="Unassembled WGS sequence"/>
</dbReference>
<evidence type="ECO:0000313" key="9">
    <source>
        <dbReference type="EMBL" id="KAL0947885.1"/>
    </source>
</evidence>
<evidence type="ECO:0000256" key="7">
    <source>
        <dbReference type="ARBA" id="ARBA00022833"/>
    </source>
</evidence>
<dbReference type="NCBIfam" id="TIGR01429">
    <property type="entry name" value="AMP_deaminase"/>
    <property type="match status" value="1"/>
</dbReference>
<gene>
    <name evidence="9" type="ORF">HGRIS_010520</name>
</gene>
<sequence length="743" mass="86181">MSDFHIPEPRDGFFGYVEEKSLQQIEEKLWAQRKGSDAPSEGAASFKIGSLPKDTYAATFLESDNESEKAQVHAPEPLITPEMEAIFRAFEKCLDLRDKYMLKSRQRLGDNPKDYDGHFRGFDDAHADVSGAKPGLAPGEVRAAPEVPDKWNIYPAPPPPHWHWKKDDTVVSTDEAYTAKNEFQMGDCPIPDAHSWGFEIDEKGVFQVYEDVTAENKKPAFDIPDIREYFVDLDYVLGVISDGPTKSFAFRRLKYLASKFTMYSLLNENQELADIKSVPHRDFYNLRKVDTHVHHSSSMNQKHLLRFIKHKMKRSPNDVVIFRDGAELTLAQVFESLKLTAYDLSIDTLDMHAHSDSFHRFDKFNLKYNPIGESRLREIFLKTDNYIKGRYLAELTKELMTDLEQSKYQNCEWRISIYGRSLDEWDRLAKWITTNKLYSHNVRWLIQVPRLYDVYKANGSVQTFEDIVRNVFQPLFEVTKDPKSHPELHVFLQRVIGFDTVDDESKTERRIYKKFPYPRLWDTKQSPPYSYWVYYMFANIASVNNWRRARGFNTFVFRPHCGEAGDTDHLTSAFLTSHSISHGILLRKVPALQYLFYLKQIGLAMSPLSNNALFLTYERNPLPDFFKTGLNVSLSTDDPLQFHFTKEPLLEEYSVAAHIYKLPQSSLAELARNSVIQSGFEMELKRHWLGPDWYLPGAAGNDINKTNVPNIRLAYRHQTLVEELEMIRMRQAPLTQTELKAKA</sequence>
<evidence type="ECO:0000256" key="2">
    <source>
        <dbReference type="ARBA" id="ARBA00004955"/>
    </source>
</evidence>
<comment type="caution">
    <text evidence="9">The sequence shown here is derived from an EMBL/GenBank/DDBJ whole genome shotgun (WGS) entry which is preliminary data.</text>
</comment>
<dbReference type="Pfam" id="PF19326">
    <property type="entry name" value="AMP_deaminase"/>
    <property type="match status" value="1"/>
</dbReference>
<keyword evidence="7" id="KW-0862">Zinc</keyword>
<proteinExistence type="inferred from homology"/>
<evidence type="ECO:0000256" key="3">
    <source>
        <dbReference type="ARBA" id="ARBA00006676"/>
    </source>
</evidence>
<dbReference type="CDD" id="cd01319">
    <property type="entry name" value="AMPD"/>
    <property type="match status" value="1"/>
</dbReference>
<accession>A0ABR3IWZ3</accession>
<protein>
    <recommendedName>
        <fullName evidence="4">AMP deaminase</fullName>
        <ecNumber evidence="4">3.5.4.6</ecNumber>
    </recommendedName>
</protein>
<dbReference type="PIRSF" id="PIRSF001251">
    <property type="entry name" value="AMP_deaminase_met"/>
    <property type="match status" value="1"/>
</dbReference>
<comment type="pathway">
    <text evidence="2">Purine metabolism; IMP biosynthesis via salvage pathway; IMP from AMP: step 1/1.</text>
</comment>
<evidence type="ECO:0000256" key="5">
    <source>
        <dbReference type="ARBA" id="ARBA00022723"/>
    </source>
</evidence>
<keyword evidence="5" id="KW-0479">Metal-binding</keyword>
<dbReference type="InterPro" id="IPR032466">
    <property type="entry name" value="Metal_Hydrolase"/>
</dbReference>
<dbReference type="InterPro" id="IPR006650">
    <property type="entry name" value="A/AMP_deam_AS"/>
</dbReference>
<dbReference type="PANTHER" id="PTHR11359:SF0">
    <property type="entry name" value="AMP DEAMINASE"/>
    <property type="match status" value="1"/>
</dbReference>
<evidence type="ECO:0000313" key="10">
    <source>
        <dbReference type="Proteomes" id="UP001556367"/>
    </source>
</evidence>
<dbReference type="EC" id="3.5.4.6" evidence="4"/>
<name>A0ABR3IWZ3_9AGAR</name>
<evidence type="ECO:0000256" key="6">
    <source>
        <dbReference type="ARBA" id="ARBA00022801"/>
    </source>
</evidence>
<dbReference type="PANTHER" id="PTHR11359">
    <property type="entry name" value="AMP DEAMINASE"/>
    <property type="match status" value="1"/>
</dbReference>
<keyword evidence="10" id="KW-1185">Reference proteome</keyword>